<dbReference type="EMBL" id="LAZR01000422">
    <property type="protein sequence ID" value="KKN69615.1"/>
    <property type="molecule type" value="Genomic_DNA"/>
</dbReference>
<gene>
    <name evidence="1" type="ORF">LCGC14_0439180</name>
</gene>
<protein>
    <submittedName>
        <fullName evidence="1">Uncharacterized protein</fullName>
    </submittedName>
</protein>
<proteinExistence type="predicted"/>
<evidence type="ECO:0000313" key="1">
    <source>
        <dbReference type="EMBL" id="KKN69615.1"/>
    </source>
</evidence>
<name>A0A0F9SKW2_9ZZZZ</name>
<dbReference type="AlphaFoldDB" id="A0A0F9SKW2"/>
<organism evidence="1">
    <name type="scientific">marine sediment metagenome</name>
    <dbReference type="NCBI Taxonomy" id="412755"/>
    <lineage>
        <taxon>unclassified sequences</taxon>
        <taxon>metagenomes</taxon>
        <taxon>ecological metagenomes</taxon>
    </lineage>
</organism>
<reference evidence="1" key="1">
    <citation type="journal article" date="2015" name="Nature">
        <title>Complex archaea that bridge the gap between prokaryotes and eukaryotes.</title>
        <authorList>
            <person name="Spang A."/>
            <person name="Saw J.H."/>
            <person name="Jorgensen S.L."/>
            <person name="Zaremba-Niedzwiedzka K."/>
            <person name="Martijn J."/>
            <person name="Lind A.E."/>
            <person name="van Eijk R."/>
            <person name="Schleper C."/>
            <person name="Guy L."/>
            <person name="Ettema T.J."/>
        </authorList>
    </citation>
    <scope>NUCLEOTIDE SEQUENCE</scope>
</reference>
<comment type="caution">
    <text evidence="1">The sequence shown here is derived from an EMBL/GenBank/DDBJ whole genome shotgun (WGS) entry which is preliminary data.</text>
</comment>
<accession>A0A0F9SKW2</accession>
<sequence length="135" mass="15666">MEDFTIEEKGKILIELNKNFSEAEGDNRINREEAIDKGFIIKDSSNILVVEPLTERARRLVSFIAMEEDLGKKLDISNFPFKNAKKGSKYSLDYFSKIIEFFKNIQEENIRIITAHDFPIKIIGEDFAFFLAPRV</sequence>